<evidence type="ECO:0000313" key="3">
    <source>
        <dbReference type="EMBL" id="PDT45593.1"/>
    </source>
</evidence>
<dbReference type="Gene3D" id="3.30.750.140">
    <property type="match status" value="1"/>
</dbReference>
<evidence type="ECO:0000256" key="1">
    <source>
        <dbReference type="SAM" id="MobiDB-lite"/>
    </source>
</evidence>
<proteinExistence type="predicted"/>
<comment type="caution">
    <text evidence="3">The sequence shown here is derived from an EMBL/GenBank/DDBJ whole genome shotgun (WGS) entry which is preliminary data.</text>
</comment>
<gene>
    <name evidence="3" type="ORF">CO661_23015</name>
</gene>
<evidence type="ECO:0000313" key="4">
    <source>
        <dbReference type="Proteomes" id="UP000220353"/>
    </source>
</evidence>
<dbReference type="Pfam" id="PF02120">
    <property type="entry name" value="Flg_hook"/>
    <property type="match status" value="1"/>
</dbReference>
<keyword evidence="3" id="KW-0966">Cell projection</keyword>
<reference evidence="3 4" key="1">
    <citation type="submission" date="2017-09" db="EMBL/GenBank/DDBJ databases">
        <title>Comparative genomics of rhizobia isolated from Phaseolus vulgaris in China.</title>
        <authorList>
            <person name="Tong W."/>
        </authorList>
    </citation>
    <scope>NUCLEOTIDE SEQUENCE [LARGE SCALE GENOMIC DNA]</scope>
    <source>
        <strain evidence="3 4">PCH1</strain>
    </source>
</reference>
<evidence type="ECO:0000259" key="2">
    <source>
        <dbReference type="Pfam" id="PF02120"/>
    </source>
</evidence>
<dbReference type="RefSeq" id="WP_097587378.1">
    <property type="nucleotide sequence ID" value="NZ_NWTC01000020.1"/>
</dbReference>
<feature type="compositionally biased region" description="Polar residues" evidence="1">
    <location>
        <begin position="91"/>
        <end position="102"/>
    </location>
</feature>
<feature type="compositionally biased region" description="Low complexity" evidence="1">
    <location>
        <begin position="425"/>
        <end position="444"/>
    </location>
</feature>
<sequence length="494" mass="49911">MRPLEETFRAPAAAIGTRSGARQGGNEQVAGEPGAFQSAVADAGRQKTPAQGTAEGSGESAVDSAAEGTRTAAAEYTVGKPKAGVLIASATITGTGRLSSPSAKGRGEGDAEGALAEKQASSELKSVREKANRQFSAGRADLKADEASDPDGKAVTGKPKGHLATEVGATENSEAEATPEGDTGSAGPANGPVSDLLSLLGGSAPPAAAFDTAGGELTDKAERSTGNRVDGLAAETANVSADAAAADGSRTEEQGDAGSDRLFRFARADGKGQAVWMSISADGEATAVEGGKSSANARAEAVTVLEARRYLGVAMNTNSAAVTGAIAGDGEWAQALQSSALSAQPEASSQAGKTLNTLKIQMHPIDLGTVTATLRLKDDELQVDLKVETGEAFRQLRDDQSEMVKALRAQGFAVDQVNVVFNAGGDASNGSGGQPQTQGQLGQPGRERSGEDGGQGRQRQNGGEAATAETWRGNDGSDDAAAGVERTRTGHVYM</sequence>
<feature type="region of interest" description="Disordered" evidence="1">
    <location>
        <begin position="1"/>
        <end position="70"/>
    </location>
</feature>
<feature type="domain" description="Flagellar hook-length control protein-like C-terminal" evidence="2">
    <location>
        <begin position="348"/>
        <end position="424"/>
    </location>
</feature>
<dbReference type="AlphaFoldDB" id="A0A2A6LSG1"/>
<dbReference type="Proteomes" id="UP000220353">
    <property type="component" value="Unassembled WGS sequence"/>
</dbReference>
<feature type="compositionally biased region" description="Basic and acidic residues" evidence="1">
    <location>
        <begin position="140"/>
        <end position="152"/>
    </location>
</feature>
<accession>A0A2A6LSG1</accession>
<feature type="region of interest" description="Disordered" evidence="1">
    <location>
        <begin position="425"/>
        <end position="494"/>
    </location>
</feature>
<dbReference type="InterPro" id="IPR038610">
    <property type="entry name" value="FliK-like_C_sf"/>
</dbReference>
<keyword evidence="3" id="KW-0282">Flagellum</keyword>
<keyword evidence="3" id="KW-0969">Cilium</keyword>
<dbReference type="InterPro" id="IPR021136">
    <property type="entry name" value="Flagellar_hook_control-like_C"/>
</dbReference>
<dbReference type="CDD" id="cd17470">
    <property type="entry name" value="T3SS_Flik_C"/>
    <property type="match status" value="1"/>
</dbReference>
<feature type="region of interest" description="Disordered" evidence="1">
    <location>
        <begin position="91"/>
        <end position="231"/>
    </location>
</feature>
<organism evidence="3 4">
    <name type="scientific">Rhizobium fredii</name>
    <name type="common">Sinorhizobium fredii</name>
    <dbReference type="NCBI Taxonomy" id="380"/>
    <lineage>
        <taxon>Bacteria</taxon>
        <taxon>Pseudomonadati</taxon>
        <taxon>Pseudomonadota</taxon>
        <taxon>Alphaproteobacteria</taxon>
        <taxon>Hyphomicrobiales</taxon>
        <taxon>Rhizobiaceae</taxon>
        <taxon>Sinorhizobium/Ensifer group</taxon>
        <taxon>Sinorhizobium</taxon>
    </lineage>
</organism>
<name>A0A2A6LSG1_RHIFR</name>
<protein>
    <submittedName>
        <fullName evidence="3">Flagellar hook-length control protein FliK</fullName>
    </submittedName>
</protein>
<dbReference type="EMBL" id="NWTC01000020">
    <property type="protein sequence ID" value="PDT45593.1"/>
    <property type="molecule type" value="Genomic_DNA"/>
</dbReference>